<dbReference type="PANTHER" id="PTHR43243">
    <property type="entry name" value="INNER MEMBRANE TRANSPORTER YGJI-RELATED"/>
    <property type="match status" value="1"/>
</dbReference>
<name>A0A0H5R9B6_9EUKA</name>
<comment type="subcellular location">
    <subcellularLocation>
        <location evidence="1">Membrane</location>
        <topology evidence="1">Multi-pass membrane protein</topology>
    </subcellularLocation>
</comment>
<dbReference type="InterPro" id="IPR002293">
    <property type="entry name" value="AA/rel_permease1"/>
</dbReference>
<evidence type="ECO:0000256" key="3">
    <source>
        <dbReference type="ARBA" id="ARBA00022989"/>
    </source>
</evidence>
<dbReference type="Gene3D" id="1.20.1740.10">
    <property type="entry name" value="Amino acid/polyamine transporter I"/>
    <property type="match status" value="1"/>
</dbReference>
<keyword evidence="2 6" id="KW-0812">Transmembrane</keyword>
<evidence type="ECO:0000256" key="5">
    <source>
        <dbReference type="SAM" id="MobiDB-lite"/>
    </source>
</evidence>
<accession>A0A0H5R9B6</accession>
<dbReference type="AlphaFoldDB" id="A0A0H5R9B6"/>
<keyword evidence="3 6" id="KW-1133">Transmembrane helix</keyword>
<evidence type="ECO:0000256" key="6">
    <source>
        <dbReference type="SAM" id="Phobius"/>
    </source>
</evidence>
<feature type="transmembrane region" description="Helical" evidence="6">
    <location>
        <begin position="281"/>
        <end position="306"/>
    </location>
</feature>
<feature type="region of interest" description="Disordered" evidence="5">
    <location>
        <begin position="649"/>
        <end position="669"/>
    </location>
</feature>
<dbReference type="GO" id="GO:0015171">
    <property type="term" value="F:amino acid transmembrane transporter activity"/>
    <property type="evidence" value="ECO:0007669"/>
    <property type="project" value="TreeGrafter"/>
</dbReference>
<dbReference type="GO" id="GO:0016020">
    <property type="term" value="C:membrane"/>
    <property type="evidence" value="ECO:0007669"/>
    <property type="project" value="UniProtKB-SubCell"/>
</dbReference>
<keyword evidence="4 6" id="KW-0472">Membrane</keyword>
<feature type="transmembrane region" description="Helical" evidence="6">
    <location>
        <begin position="493"/>
        <end position="512"/>
    </location>
</feature>
<reference evidence="7" key="1">
    <citation type="submission" date="2015-04" db="EMBL/GenBank/DDBJ databases">
        <title>The genome sequence of the plant pathogenic Rhizarian Plasmodiophora brassicae reveals insights in its biotrophic life cycle and the origin of chitin synthesis.</title>
        <authorList>
            <person name="Schwelm A."/>
            <person name="Fogelqvist J."/>
            <person name="Knaust A."/>
            <person name="Julke S."/>
            <person name="Lilja T."/>
            <person name="Dhandapani V."/>
            <person name="Bonilla-Rosso G."/>
            <person name="Karlsson M."/>
            <person name="Shevchenko A."/>
            <person name="Choi S.R."/>
            <person name="Kim H.G."/>
            <person name="Park J.Y."/>
            <person name="Lim Y.P."/>
            <person name="Ludwig-Muller J."/>
            <person name="Dixelius C."/>
        </authorList>
    </citation>
    <scope>NUCLEOTIDE SEQUENCE</scope>
    <source>
        <tissue evidence="7">Potato root galls</tissue>
    </source>
</reference>
<protein>
    <recommendedName>
        <fullName evidence="8">Amino acid permease/ SLC12A domain-containing protein</fullName>
    </recommendedName>
</protein>
<feature type="transmembrane region" description="Helical" evidence="6">
    <location>
        <begin position="140"/>
        <end position="163"/>
    </location>
</feature>
<organism evidence="7">
    <name type="scientific">Spongospora subterranea</name>
    <dbReference type="NCBI Taxonomy" id="70186"/>
    <lineage>
        <taxon>Eukaryota</taxon>
        <taxon>Sar</taxon>
        <taxon>Rhizaria</taxon>
        <taxon>Endomyxa</taxon>
        <taxon>Phytomyxea</taxon>
        <taxon>Plasmodiophorida</taxon>
        <taxon>Plasmodiophoridae</taxon>
        <taxon>Spongospora</taxon>
    </lineage>
</organism>
<feature type="transmembrane region" description="Helical" evidence="6">
    <location>
        <begin position="238"/>
        <end position="260"/>
    </location>
</feature>
<feature type="transmembrane region" description="Helical" evidence="6">
    <location>
        <begin position="404"/>
        <end position="427"/>
    </location>
</feature>
<evidence type="ECO:0000256" key="4">
    <source>
        <dbReference type="ARBA" id="ARBA00023136"/>
    </source>
</evidence>
<feature type="transmembrane region" description="Helical" evidence="6">
    <location>
        <begin position="326"/>
        <end position="357"/>
    </location>
</feature>
<dbReference type="EMBL" id="HACM01009835">
    <property type="protein sequence ID" value="CRZ10277.1"/>
    <property type="molecule type" value="Transcribed_RNA"/>
</dbReference>
<sequence>MAESASPFVPSSLRQNLLYNDRNFDGRVIPRGVPTWQFPGWGRNEVIHVDQIKISPDKRAKKHKLGQIVSTAICGNDITSSCLYTAGMTAAASGVLAPVSLLLVGVMLYLFRSVYSEVVLALPSNGGVYNCLLNTTSKQFASLAACLSILSYVATGTVSAISACHYLSAVFHMVNVPIATQILLSAFAFISLCGIKESGFVAKIIFFIHIVTLACLIAASMIFIFFGGRSYFSSNLEALVPGVGLLLTGFAKASLGISGFETSANFIEDQADGVFPLTLRNMWIASIVLNPALSLISLIVMPLSEIEIHQNALLSRMGRIVGGTSYGYVFETIVCIDAFIVLSGAVLTAFVGVNGLVNRMAFDRGLPEFLLQQNKTRNTSHWIILSFLFICSSMQWLLRGRENILAGVYSIAFLSVMALFGVGDALIKFKRNSIHRPIKASWSTIFTALIMVLLALYTTIASDLDMFRWFLLYFTFTIAAVVFMFYRLVLLRIALYFSSIVLSSFPIIQSQLNNHLTDMMQKISSQSVMFYTPNSHLTVINKAILYIRENEQASWIRIAYVCENESAVPSDFVSNVALLDSMYPKVRIDSVVVVGSMSQEMCDAVAHKLHIPVNMQFICCPEDGMRHLPTVRIITKYITSELPELSDVAISPSPSPVHETGPVSEVEAP</sequence>
<feature type="transmembrane region" description="Helical" evidence="6">
    <location>
        <begin position="204"/>
        <end position="226"/>
    </location>
</feature>
<evidence type="ECO:0008006" key="8">
    <source>
        <dbReference type="Google" id="ProtNLM"/>
    </source>
</evidence>
<evidence type="ECO:0000256" key="2">
    <source>
        <dbReference type="ARBA" id="ARBA00022692"/>
    </source>
</evidence>
<proteinExistence type="predicted"/>
<evidence type="ECO:0000313" key="7">
    <source>
        <dbReference type="EMBL" id="CRZ10277.1"/>
    </source>
</evidence>
<feature type="transmembrane region" description="Helical" evidence="6">
    <location>
        <begin position="90"/>
        <end position="111"/>
    </location>
</feature>
<evidence type="ECO:0000256" key="1">
    <source>
        <dbReference type="ARBA" id="ARBA00004141"/>
    </source>
</evidence>
<dbReference type="Pfam" id="PF13520">
    <property type="entry name" value="AA_permease_2"/>
    <property type="match status" value="1"/>
</dbReference>
<feature type="transmembrane region" description="Helical" evidence="6">
    <location>
        <begin position="466"/>
        <end position="486"/>
    </location>
</feature>
<feature type="transmembrane region" description="Helical" evidence="6">
    <location>
        <begin position="169"/>
        <end position="192"/>
    </location>
</feature>
<feature type="transmembrane region" description="Helical" evidence="6">
    <location>
        <begin position="439"/>
        <end position="460"/>
    </location>
</feature>
<dbReference type="PANTHER" id="PTHR43243:SF11">
    <property type="entry name" value="AMINO ACID PERMEASE_ SLC12A DOMAIN-CONTAINING PROTEIN"/>
    <property type="match status" value="1"/>
</dbReference>
<feature type="transmembrane region" description="Helical" evidence="6">
    <location>
        <begin position="378"/>
        <end position="398"/>
    </location>
</feature>